<name>A0A345MQF4_9VIRU</name>
<evidence type="ECO:0000313" key="2">
    <source>
        <dbReference type="Proteomes" id="UP000277014"/>
    </source>
</evidence>
<accession>A0A345MQF4</accession>
<dbReference type="Proteomes" id="UP000277014">
    <property type="component" value="Segment"/>
</dbReference>
<proteinExistence type="predicted"/>
<evidence type="ECO:0000313" key="1">
    <source>
        <dbReference type="EMBL" id="AXH73604.1"/>
    </source>
</evidence>
<protein>
    <submittedName>
        <fullName evidence="1">Capsid protein</fullName>
    </submittedName>
</protein>
<dbReference type="InterPro" id="IPR029053">
    <property type="entry name" value="Viral_coat"/>
</dbReference>
<keyword evidence="2" id="KW-1185">Reference proteome</keyword>
<dbReference type="Gene3D" id="2.60.120.20">
    <property type="match status" value="1"/>
</dbReference>
<dbReference type="EMBL" id="MH616769">
    <property type="protein sequence ID" value="AXH73604.1"/>
    <property type="molecule type" value="Genomic_DNA"/>
</dbReference>
<reference evidence="1 2" key="1">
    <citation type="submission" date="2018-07" db="EMBL/GenBank/DDBJ databases">
        <title>Uncovering a Universe of Circular DNA Viruses in Animal Metagenomes.</title>
        <authorList>
            <person name="Tisza M."/>
            <person name="Buck C."/>
            <person name="Pastrana D."/>
            <person name="Welch N."/>
            <person name="Peretti A."/>
        </authorList>
    </citation>
    <scope>NUCLEOTIDE SEQUENCE [LARGE SCALE GENOMIC DNA]</scope>
    <source>
        <strain evidence="1">Ctcg234</strain>
    </source>
</reference>
<organism evidence="1 2">
    <name type="scientific">Cressdnaviricota sp</name>
    <dbReference type="NCBI Taxonomy" id="2748378"/>
    <lineage>
        <taxon>Viruses</taxon>
        <taxon>Monodnaviria</taxon>
        <taxon>Shotokuvirae</taxon>
        <taxon>Cressdnaviricota</taxon>
    </lineage>
</organism>
<sequence length="280" mass="30302">MSVSAHPATFYGKVSYNSLKKVGQGLLGGLGGKGLFSTIVRPQKVGTLPQKTNMPRTVGTRRVKKTVKKSNKLLTVGAAKRMLQGVLEKKQMIIYPQITAIAQGSIYTYNLTAQLTQGNADGTRVGDVVDLKNLEFNLQWYTHPAAAYYRLRVLVFWSGEEYNPGASNFGSASLSTGQLFIGAATFTTQNICNTKSINVLYDQLAEINSAVPAYEDGMTLRANITSGIAGKYTYQEAGSVYGKTKNLYMVVIGNWSSTNATLPNNVGTCYVTAALKYTDA</sequence>